<comment type="caution">
    <text evidence="1">The sequence shown here is derived from an EMBL/GenBank/DDBJ whole genome shotgun (WGS) entry which is preliminary data.</text>
</comment>
<accession>A0A2M9Z951</accession>
<dbReference type="EMBL" id="NPDT01000007">
    <property type="protein sequence ID" value="PJZ64945.1"/>
    <property type="molecule type" value="Genomic_DNA"/>
</dbReference>
<organism evidence="1 2">
    <name type="scientific">Leptospira wolffii</name>
    <dbReference type="NCBI Taxonomy" id="409998"/>
    <lineage>
        <taxon>Bacteria</taxon>
        <taxon>Pseudomonadati</taxon>
        <taxon>Spirochaetota</taxon>
        <taxon>Spirochaetia</taxon>
        <taxon>Leptospirales</taxon>
        <taxon>Leptospiraceae</taxon>
        <taxon>Leptospira</taxon>
    </lineage>
</organism>
<proteinExistence type="predicted"/>
<evidence type="ECO:0000313" key="1">
    <source>
        <dbReference type="EMBL" id="PJZ64945.1"/>
    </source>
</evidence>
<evidence type="ECO:0000313" key="2">
    <source>
        <dbReference type="Proteomes" id="UP000231912"/>
    </source>
</evidence>
<protein>
    <submittedName>
        <fullName evidence="1">Uncharacterized protein</fullName>
    </submittedName>
</protein>
<sequence>MGTWAKNLEGLFLLASGFSISRESLTTSRISLHSPFPNGKDRLKANLLRRIGHLFPFNP</sequence>
<reference evidence="1 2" key="1">
    <citation type="submission" date="2017-07" db="EMBL/GenBank/DDBJ databases">
        <title>Leptospira spp. isolated from tropical soils.</title>
        <authorList>
            <person name="Thibeaux R."/>
            <person name="Iraola G."/>
            <person name="Ferres I."/>
            <person name="Bierque E."/>
            <person name="Girault D."/>
            <person name="Soupe-Gilbert M.-E."/>
            <person name="Picardeau M."/>
            <person name="Goarant C."/>
        </authorList>
    </citation>
    <scope>NUCLEOTIDE SEQUENCE [LARGE SCALE GENOMIC DNA]</scope>
    <source>
        <strain evidence="1 2">FH2-C-A2</strain>
    </source>
</reference>
<gene>
    <name evidence="1" type="ORF">CH371_15705</name>
</gene>
<dbReference type="AlphaFoldDB" id="A0A2M9Z951"/>
<name>A0A2M9Z951_9LEPT</name>
<dbReference type="Proteomes" id="UP000231912">
    <property type="component" value="Unassembled WGS sequence"/>
</dbReference>